<dbReference type="NCBIfam" id="TIGR02138">
    <property type="entry name" value="phosphate_pstC"/>
    <property type="match status" value="1"/>
</dbReference>
<evidence type="ECO:0000256" key="1">
    <source>
        <dbReference type="ARBA" id="ARBA00004141"/>
    </source>
</evidence>
<keyword evidence="5" id="KW-0813">Transport</keyword>
<dbReference type="PANTHER" id="PTHR42727">
    <property type="entry name" value="PHOSPHATE TRANSPORT SYSTEM PERMEASE PROTEIN"/>
    <property type="match status" value="1"/>
</dbReference>
<evidence type="ECO:0000259" key="7">
    <source>
        <dbReference type="PROSITE" id="PS50928"/>
    </source>
</evidence>
<evidence type="ECO:0000256" key="6">
    <source>
        <dbReference type="RuleBase" id="RU363054"/>
    </source>
</evidence>
<evidence type="ECO:0000256" key="5">
    <source>
        <dbReference type="RuleBase" id="RU363032"/>
    </source>
</evidence>
<keyword evidence="9" id="KW-1185">Reference proteome</keyword>
<evidence type="ECO:0000256" key="3">
    <source>
        <dbReference type="ARBA" id="ARBA00022989"/>
    </source>
</evidence>
<proteinExistence type="inferred from homology"/>
<dbReference type="AlphaFoldDB" id="A0A917PIL5"/>
<name>A0A917PIL5_9MICO</name>
<feature type="transmembrane region" description="Helical" evidence="5">
    <location>
        <begin position="109"/>
        <end position="127"/>
    </location>
</feature>
<dbReference type="CDD" id="cd06261">
    <property type="entry name" value="TM_PBP2"/>
    <property type="match status" value="1"/>
</dbReference>
<evidence type="ECO:0000256" key="4">
    <source>
        <dbReference type="ARBA" id="ARBA00023136"/>
    </source>
</evidence>
<feature type="transmembrane region" description="Helical" evidence="5">
    <location>
        <begin position="76"/>
        <end position="97"/>
    </location>
</feature>
<dbReference type="Proteomes" id="UP000636956">
    <property type="component" value="Unassembled WGS sequence"/>
</dbReference>
<dbReference type="Pfam" id="PF00528">
    <property type="entry name" value="BPD_transp_1"/>
    <property type="match status" value="1"/>
</dbReference>
<comment type="function">
    <text evidence="6">Part of the binding-protein-dependent transport system for phosphate; probably responsible for the translocation of the substrate across the membrane.</text>
</comment>
<reference evidence="8" key="1">
    <citation type="journal article" date="2014" name="Int. J. Syst. Evol. Microbiol.">
        <title>Complete genome sequence of Corynebacterium casei LMG S-19264T (=DSM 44701T), isolated from a smear-ripened cheese.</title>
        <authorList>
            <consortium name="US DOE Joint Genome Institute (JGI-PGF)"/>
            <person name="Walter F."/>
            <person name="Albersmeier A."/>
            <person name="Kalinowski J."/>
            <person name="Ruckert C."/>
        </authorList>
    </citation>
    <scope>NUCLEOTIDE SEQUENCE</scope>
    <source>
        <strain evidence="8">CGMCC 1.8984</strain>
    </source>
</reference>
<dbReference type="PROSITE" id="PS50928">
    <property type="entry name" value="ABC_TM1"/>
    <property type="match status" value="1"/>
</dbReference>
<keyword evidence="6" id="KW-1003">Cell membrane</keyword>
<keyword evidence="2 5" id="KW-0812">Transmembrane</keyword>
<comment type="similarity">
    <text evidence="6">Belongs to the binding-protein-dependent transport system permease family. CysTW subfamily.</text>
</comment>
<comment type="subcellular location">
    <subcellularLocation>
        <location evidence="5">Cell membrane</location>
        <topology evidence="5">Multi-pass membrane protein</topology>
    </subcellularLocation>
    <subcellularLocation>
        <location evidence="1">Membrane</location>
        <topology evidence="1">Multi-pass membrane protein</topology>
    </subcellularLocation>
</comment>
<keyword evidence="4 5" id="KW-0472">Membrane</keyword>
<feature type="domain" description="ABC transmembrane type-1" evidence="7">
    <location>
        <begin position="72"/>
        <end position="286"/>
    </location>
</feature>
<protein>
    <recommendedName>
        <fullName evidence="6">Phosphate transport system permease protein</fullName>
    </recommendedName>
</protein>
<evidence type="ECO:0000313" key="9">
    <source>
        <dbReference type="Proteomes" id="UP000636956"/>
    </source>
</evidence>
<evidence type="ECO:0000313" key="8">
    <source>
        <dbReference type="EMBL" id="GGJ80622.1"/>
    </source>
</evidence>
<sequence>MFAGRARPGEAVIKVVLRVAAAVAMVTTIGIVFALIVPAIGFFREVPIFDFLLGDRWAPRFADASFGVVPLVTATLWTTAIALLVSVPLGLGAALLLSEYATPGLRKTLKPILEILAGVPTVVYGFFALQFVQSTVFREWLRLDTGAFSVLAAGLVMGIMIIPTVASISEDAMSAVPMSLRQGSAALGANRMQTSLRVVFPAALSGIMAAIVLGISRAVGETMIVAIAAGSQARIVGGPLEQGQTMTGFIASAALGDSRVGSLEYNTLYAVGLLLFAITLTVNFISIRLVRRFRQAY</sequence>
<feature type="transmembrane region" description="Helical" evidence="5">
    <location>
        <begin position="15"/>
        <end position="43"/>
    </location>
</feature>
<dbReference type="InterPro" id="IPR000515">
    <property type="entry name" value="MetI-like"/>
</dbReference>
<dbReference type="EMBL" id="BMMD01000009">
    <property type="protein sequence ID" value="GGJ80622.1"/>
    <property type="molecule type" value="Genomic_DNA"/>
</dbReference>
<accession>A0A917PIL5</accession>
<evidence type="ECO:0000256" key="2">
    <source>
        <dbReference type="ARBA" id="ARBA00022692"/>
    </source>
</evidence>
<dbReference type="RefSeq" id="WP_229662231.1">
    <property type="nucleotide sequence ID" value="NZ_BAABFW010000004.1"/>
</dbReference>
<dbReference type="GO" id="GO:0005315">
    <property type="term" value="F:phosphate transmembrane transporter activity"/>
    <property type="evidence" value="ECO:0007669"/>
    <property type="project" value="InterPro"/>
</dbReference>
<reference evidence="8" key="2">
    <citation type="submission" date="2020-09" db="EMBL/GenBank/DDBJ databases">
        <authorList>
            <person name="Sun Q."/>
            <person name="Zhou Y."/>
        </authorList>
    </citation>
    <scope>NUCLEOTIDE SEQUENCE</scope>
    <source>
        <strain evidence="8">CGMCC 1.8984</strain>
    </source>
</reference>
<feature type="transmembrane region" description="Helical" evidence="5">
    <location>
        <begin position="198"/>
        <end position="216"/>
    </location>
</feature>
<organism evidence="8 9">
    <name type="scientific">Agromyces bauzanensis</name>
    <dbReference type="NCBI Taxonomy" id="1308924"/>
    <lineage>
        <taxon>Bacteria</taxon>
        <taxon>Bacillati</taxon>
        <taxon>Actinomycetota</taxon>
        <taxon>Actinomycetes</taxon>
        <taxon>Micrococcales</taxon>
        <taxon>Microbacteriaceae</taxon>
        <taxon>Agromyces</taxon>
    </lineage>
</organism>
<dbReference type="InterPro" id="IPR011864">
    <property type="entry name" value="Phosphate_PstC"/>
</dbReference>
<dbReference type="InterPro" id="IPR035906">
    <property type="entry name" value="MetI-like_sf"/>
</dbReference>
<feature type="transmembrane region" description="Helical" evidence="5">
    <location>
        <begin position="268"/>
        <end position="290"/>
    </location>
</feature>
<dbReference type="GO" id="GO:0005886">
    <property type="term" value="C:plasma membrane"/>
    <property type="evidence" value="ECO:0007669"/>
    <property type="project" value="UniProtKB-SubCell"/>
</dbReference>
<keyword evidence="3 5" id="KW-1133">Transmembrane helix</keyword>
<gene>
    <name evidence="8" type="ORF">GCM10011372_18810</name>
</gene>
<dbReference type="GO" id="GO:0006817">
    <property type="term" value="P:phosphate ion transport"/>
    <property type="evidence" value="ECO:0007669"/>
    <property type="project" value="UniProtKB-KW"/>
</dbReference>
<feature type="transmembrane region" description="Helical" evidence="5">
    <location>
        <begin position="147"/>
        <end position="168"/>
    </location>
</feature>
<keyword evidence="6" id="KW-0592">Phosphate transport</keyword>
<dbReference type="Gene3D" id="1.10.3720.10">
    <property type="entry name" value="MetI-like"/>
    <property type="match status" value="1"/>
</dbReference>
<dbReference type="SUPFAM" id="SSF161098">
    <property type="entry name" value="MetI-like"/>
    <property type="match status" value="1"/>
</dbReference>
<comment type="caution">
    <text evidence="8">The sequence shown here is derived from an EMBL/GenBank/DDBJ whole genome shotgun (WGS) entry which is preliminary data.</text>
</comment>
<dbReference type="PANTHER" id="PTHR42727:SF1">
    <property type="entry name" value="PHOSPHATE TRANSPORT SYSTEM PERMEASE"/>
    <property type="match status" value="1"/>
</dbReference>